<reference evidence="1" key="1">
    <citation type="journal article" date="2015" name="Nature">
        <title>Complex archaea that bridge the gap between prokaryotes and eukaryotes.</title>
        <authorList>
            <person name="Spang A."/>
            <person name="Saw J.H."/>
            <person name="Jorgensen S.L."/>
            <person name="Zaremba-Niedzwiedzka K."/>
            <person name="Martijn J."/>
            <person name="Lind A.E."/>
            <person name="van Eijk R."/>
            <person name="Schleper C."/>
            <person name="Guy L."/>
            <person name="Ettema T.J."/>
        </authorList>
    </citation>
    <scope>NUCLEOTIDE SEQUENCE</scope>
</reference>
<evidence type="ECO:0000313" key="1">
    <source>
        <dbReference type="EMBL" id="KKL96303.1"/>
    </source>
</evidence>
<proteinExistence type="predicted"/>
<comment type="caution">
    <text evidence="1">The sequence shown here is derived from an EMBL/GenBank/DDBJ whole genome shotgun (WGS) entry which is preliminary data.</text>
</comment>
<protein>
    <submittedName>
        <fullName evidence="1">Uncharacterized protein</fullName>
    </submittedName>
</protein>
<gene>
    <name evidence="1" type="ORF">LCGC14_1845820</name>
</gene>
<dbReference type="AlphaFoldDB" id="A0A0F9GC66"/>
<name>A0A0F9GC66_9ZZZZ</name>
<sequence>MHSQTCYEREVLETICVGTTVSFPQPVDFSTVRNAMYNVGKAMGRRFTSYTADNEIHVTRVA</sequence>
<accession>A0A0F9GC66</accession>
<organism evidence="1">
    <name type="scientific">marine sediment metagenome</name>
    <dbReference type="NCBI Taxonomy" id="412755"/>
    <lineage>
        <taxon>unclassified sequences</taxon>
        <taxon>metagenomes</taxon>
        <taxon>ecological metagenomes</taxon>
    </lineage>
</organism>
<dbReference type="EMBL" id="LAZR01018468">
    <property type="protein sequence ID" value="KKL96303.1"/>
    <property type="molecule type" value="Genomic_DNA"/>
</dbReference>